<dbReference type="CDD" id="cd24006">
    <property type="entry name" value="ASKHA_NBD_PPX_GppA"/>
    <property type="match status" value="1"/>
</dbReference>
<dbReference type="OrthoDB" id="9814545at2"/>
<keyword evidence="1" id="KW-0378">Hydrolase</keyword>
<dbReference type="Proteomes" id="UP000192343">
    <property type="component" value="Unassembled WGS sequence"/>
</dbReference>
<dbReference type="InterPro" id="IPR043129">
    <property type="entry name" value="ATPase_NBD"/>
</dbReference>
<sequence length="510" mass="57488">MNYRLMAVIDIGSTAIRMLIAEIDEHHNWRIVESAGKSIPLGRDAFTTGRIGTKSLRQAVAILKGFVEILKGWSIAPEDVKAIATSAVREASNRDTFIDRVAIQTGIMITIADGIEENRLTYIAVQYALAPISAQISRSNSLIMEVGGGSTELMLLQRNHMVAAHSLKIGTVRTQQQVITSLGHRENMARYIAESVQTLKDHLDREFELKRIKHFVAVGGDARVAASQIGEQKYEYYTIVQKADFNRFVDRISALSIEEIMDSLQIPYATAELLIPGLILYSEFLEATAAEELIVPSISIREGALLSYTLHQGHVVREKFVDQIKASAVSLGRKYHYDEKHARQVTRMALRIFDDLKKDFQLKPEGRLLLEVSGILHDVGTYIRTAGHHKHGQYLVENSDIFGLTREDIQIISNVVRFHRKRAPNPSNESYNRLPRKERLRVLKLAAILRIADALDRGHNDRIKSIRLERDENRLIINCNATGDIAVERAGIAEKKDLFEEVFGLKVILR</sequence>
<dbReference type="Gene3D" id="1.10.3210.10">
    <property type="entry name" value="Hypothetical protein af1432"/>
    <property type="match status" value="1"/>
</dbReference>
<dbReference type="InterPro" id="IPR030673">
    <property type="entry name" value="PyroPPase_GppA_Ppx"/>
</dbReference>
<name>A0A1Y1RTG2_9SPIO</name>
<accession>A0A1Y1RTG2</accession>
<evidence type="ECO:0000313" key="3">
    <source>
        <dbReference type="EMBL" id="ORC30698.1"/>
    </source>
</evidence>
<dbReference type="SUPFAM" id="SSF109604">
    <property type="entry name" value="HD-domain/PDEase-like"/>
    <property type="match status" value="1"/>
</dbReference>
<gene>
    <name evidence="3" type="ORF">B4O97_17820</name>
</gene>
<dbReference type="Gene3D" id="3.30.420.40">
    <property type="match status" value="1"/>
</dbReference>
<dbReference type="SUPFAM" id="SSF53067">
    <property type="entry name" value="Actin-like ATPase domain"/>
    <property type="match status" value="2"/>
</dbReference>
<dbReference type="GO" id="GO:0016462">
    <property type="term" value="F:pyrophosphatase activity"/>
    <property type="evidence" value="ECO:0007669"/>
    <property type="project" value="TreeGrafter"/>
</dbReference>
<comment type="caution">
    <text evidence="3">The sequence shown here is derived from an EMBL/GenBank/DDBJ whole genome shotgun (WGS) entry which is preliminary data.</text>
</comment>
<feature type="domain" description="HD/PDEase" evidence="2">
    <location>
        <begin position="334"/>
        <end position="467"/>
    </location>
</feature>
<dbReference type="PANTHER" id="PTHR30005">
    <property type="entry name" value="EXOPOLYPHOSPHATASE"/>
    <property type="match status" value="1"/>
</dbReference>
<dbReference type="RefSeq" id="WP_083052872.1">
    <property type="nucleotide sequence ID" value="NZ_CAXXQO010000003.1"/>
</dbReference>
<dbReference type="SMART" id="SM00471">
    <property type="entry name" value="HDc"/>
    <property type="match status" value="1"/>
</dbReference>
<dbReference type="PANTHER" id="PTHR30005:SF0">
    <property type="entry name" value="RETROGRADE REGULATION PROTEIN 2"/>
    <property type="match status" value="1"/>
</dbReference>
<reference evidence="3 4" key="1">
    <citation type="submission" date="2017-03" db="EMBL/GenBank/DDBJ databases">
        <title>Draft Genome sequence of Marispirochaeta sp. strain JC444.</title>
        <authorList>
            <person name="Shivani Y."/>
            <person name="Subhash Y."/>
            <person name="Sasikala C."/>
            <person name="Ramana C."/>
        </authorList>
    </citation>
    <scope>NUCLEOTIDE SEQUENCE [LARGE SCALE GENOMIC DNA]</scope>
    <source>
        <strain evidence="3 4">JC444</strain>
    </source>
</reference>
<organism evidence="3 4">
    <name type="scientific">Marispirochaeta aestuarii</name>
    <dbReference type="NCBI Taxonomy" id="1963862"/>
    <lineage>
        <taxon>Bacteria</taxon>
        <taxon>Pseudomonadati</taxon>
        <taxon>Spirochaetota</taxon>
        <taxon>Spirochaetia</taxon>
        <taxon>Spirochaetales</taxon>
        <taxon>Spirochaetaceae</taxon>
        <taxon>Marispirochaeta</taxon>
    </lineage>
</organism>
<dbReference type="Pfam" id="PF21447">
    <property type="entry name" value="Ppx-GppA_III"/>
    <property type="match status" value="1"/>
</dbReference>
<keyword evidence="4" id="KW-1185">Reference proteome</keyword>
<evidence type="ECO:0000259" key="2">
    <source>
        <dbReference type="SMART" id="SM00471"/>
    </source>
</evidence>
<dbReference type="InterPro" id="IPR048950">
    <property type="entry name" value="Ppx_GppA_C"/>
</dbReference>
<dbReference type="Gene3D" id="3.30.420.150">
    <property type="entry name" value="Exopolyphosphatase. Domain 2"/>
    <property type="match status" value="1"/>
</dbReference>
<evidence type="ECO:0000313" key="4">
    <source>
        <dbReference type="Proteomes" id="UP000192343"/>
    </source>
</evidence>
<protein>
    <submittedName>
        <fullName evidence="3">Phosphatase</fullName>
    </submittedName>
</protein>
<dbReference type="STRING" id="1963862.B4O97_17820"/>
<proteinExistence type="predicted"/>
<dbReference type="EMBL" id="MWQY01000029">
    <property type="protein sequence ID" value="ORC30698.1"/>
    <property type="molecule type" value="Genomic_DNA"/>
</dbReference>
<dbReference type="InterPro" id="IPR003607">
    <property type="entry name" value="HD/PDEase_dom"/>
</dbReference>
<dbReference type="InterPro" id="IPR003695">
    <property type="entry name" value="Ppx_GppA_N"/>
</dbReference>
<dbReference type="AlphaFoldDB" id="A0A1Y1RTG2"/>
<dbReference type="Pfam" id="PF02541">
    <property type="entry name" value="Ppx-GppA"/>
    <property type="match status" value="1"/>
</dbReference>
<dbReference type="InterPro" id="IPR050273">
    <property type="entry name" value="GppA/Ppx_hydrolase"/>
</dbReference>
<evidence type="ECO:0000256" key="1">
    <source>
        <dbReference type="ARBA" id="ARBA00022801"/>
    </source>
</evidence>
<dbReference type="PIRSF" id="PIRSF001267">
    <property type="entry name" value="Pyrophosphatase_GppA_Ppx"/>
    <property type="match status" value="1"/>
</dbReference>
<dbReference type="CDD" id="cd00077">
    <property type="entry name" value="HDc"/>
    <property type="match status" value="1"/>
</dbReference>